<evidence type="ECO:0000313" key="3">
    <source>
        <dbReference type="Proteomes" id="UP000600918"/>
    </source>
</evidence>
<dbReference type="Proteomes" id="UP000600918">
    <property type="component" value="Unassembled WGS sequence"/>
</dbReference>
<feature type="region of interest" description="Disordered" evidence="1">
    <location>
        <begin position="85"/>
        <end position="137"/>
    </location>
</feature>
<evidence type="ECO:0000313" key="2">
    <source>
        <dbReference type="EMBL" id="KAF7434787.1"/>
    </source>
</evidence>
<evidence type="ECO:0000256" key="1">
    <source>
        <dbReference type="SAM" id="MobiDB-lite"/>
    </source>
</evidence>
<feature type="compositionally biased region" description="Acidic residues" evidence="1">
    <location>
        <begin position="100"/>
        <end position="117"/>
    </location>
</feature>
<gene>
    <name evidence="2" type="ORF">H0235_002978</name>
</gene>
<name>A0A834PB07_VESPE</name>
<protein>
    <submittedName>
        <fullName evidence="2">Uncharacterized protein</fullName>
    </submittedName>
</protein>
<reference evidence="2" key="1">
    <citation type="journal article" date="2020" name="G3 (Bethesda)">
        <title>High-Quality Assemblies for Three Invasive Social Wasps from the &lt;i&gt;Vespula&lt;/i&gt; Genus.</title>
        <authorList>
            <person name="Harrop T.W.R."/>
            <person name="Guhlin J."/>
            <person name="McLaughlin G.M."/>
            <person name="Permina E."/>
            <person name="Stockwell P."/>
            <person name="Gilligan J."/>
            <person name="Le Lec M.F."/>
            <person name="Gruber M.A.M."/>
            <person name="Quinn O."/>
            <person name="Lovegrove M."/>
            <person name="Duncan E.J."/>
            <person name="Remnant E.J."/>
            <person name="Van Eeckhoven J."/>
            <person name="Graham B."/>
            <person name="Knapp R.A."/>
            <person name="Langford K.W."/>
            <person name="Kronenberg Z."/>
            <person name="Press M.O."/>
            <person name="Eacker S.M."/>
            <person name="Wilson-Rankin E.E."/>
            <person name="Purcell J."/>
            <person name="Lester P.J."/>
            <person name="Dearden P.K."/>
        </authorList>
    </citation>
    <scope>NUCLEOTIDE SEQUENCE</scope>
    <source>
        <strain evidence="2">Volc-1</strain>
    </source>
</reference>
<dbReference type="EMBL" id="JACSDY010000002">
    <property type="protein sequence ID" value="KAF7434787.1"/>
    <property type="molecule type" value="Genomic_DNA"/>
</dbReference>
<dbReference type="AlphaFoldDB" id="A0A834PB07"/>
<feature type="region of interest" description="Disordered" evidence="1">
    <location>
        <begin position="1"/>
        <end position="42"/>
    </location>
</feature>
<sequence>MEMGEEAMEHGERTQKCKGAGYSGSRWASNNKQASTKSSVAPVILRRIMGLDSGTSSSNSSSRSSKSQALRLSLVLRTHELSNLPSTFDYPSQDLLSKEEEAEEEEEEEEDEDEEEQEEKRTRRRTRGRKDGRRRRRTVQLVVSLDRSYAEHVCECFIKRCTHKAEELSLSRTALRTYEDIPQALTRRFYTKPDDLQTYKSHKER</sequence>
<organism evidence="2 3">
    <name type="scientific">Vespula pensylvanica</name>
    <name type="common">Western yellow jacket</name>
    <name type="synonym">Wasp</name>
    <dbReference type="NCBI Taxonomy" id="30213"/>
    <lineage>
        <taxon>Eukaryota</taxon>
        <taxon>Metazoa</taxon>
        <taxon>Ecdysozoa</taxon>
        <taxon>Arthropoda</taxon>
        <taxon>Hexapoda</taxon>
        <taxon>Insecta</taxon>
        <taxon>Pterygota</taxon>
        <taxon>Neoptera</taxon>
        <taxon>Endopterygota</taxon>
        <taxon>Hymenoptera</taxon>
        <taxon>Apocrita</taxon>
        <taxon>Aculeata</taxon>
        <taxon>Vespoidea</taxon>
        <taxon>Vespidae</taxon>
        <taxon>Vespinae</taxon>
        <taxon>Vespula</taxon>
    </lineage>
</organism>
<accession>A0A834PB07</accession>
<feature type="compositionally biased region" description="Polar residues" evidence="1">
    <location>
        <begin position="26"/>
        <end position="39"/>
    </location>
</feature>
<feature type="compositionally biased region" description="Basic residues" evidence="1">
    <location>
        <begin position="122"/>
        <end position="137"/>
    </location>
</feature>
<proteinExistence type="predicted"/>
<comment type="caution">
    <text evidence="2">The sequence shown here is derived from an EMBL/GenBank/DDBJ whole genome shotgun (WGS) entry which is preliminary data.</text>
</comment>
<keyword evidence="3" id="KW-1185">Reference proteome</keyword>